<dbReference type="PROSITE" id="PS00108">
    <property type="entry name" value="PROTEIN_KINASE_ST"/>
    <property type="match status" value="1"/>
</dbReference>
<comment type="caution">
    <text evidence="7">The sequence shown here is derived from an EMBL/GenBank/DDBJ whole genome shotgun (WGS) entry which is preliminary data.</text>
</comment>
<dbReference type="Pfam" id="PF00069">
    <property type="entry name" value="Pkinase"/>
    <property type="match status" value="1"/>
</dbReference>
<dbReference type="SMART" id="SM00220">
    <property type="entry name" value="S_TKc"/>
    <property type="match status" value="1"/>
</dbReference>
<evidence type="ECO:0000313" key="8">
    <source>
        <dbReference type="Proteomes" id="UP000053237"/>
    </source>
</evidence>
<dbReference type="PANTHER" id="PTHR24353">
    <property type="entry name" value="CYCLIC NUCLEOTIDE-DEPENDENT PROTEIN KINASE"/>
    <property type="match status" value="1"/>
</dbReference>
<proteinExistence type="predicted"/>
<evidence type="ECO:0000256" key="3">
    <source>
        <dbReference type="ARBA" id="ARBA00022741"/>
    </source>
</evidence>
<evidence type="ECO:0000256" key="5">
    <source>
        <dbReference type="ARBA" id="ARBA00022840"/>
    </source>
</evidence>
<keyword evidence="8" id="KW-1185">Reference proteome</keyword>
<keyword evidence="2" id="KW-0808">Transferase</keyword>
<keyword evidence="5" id="KW-0067">ATP-binding</keyword>
<dbReference type="Gene3D" id="3.30.200.20">
    <property type="entry name" value="Phosphorylase Kinase, domain 1"/>
    <property type="match status" value="1"/>
</dbReference>
<protein>
    <recommendedName>
        <fullName evidence="6">Protein kinase domain-containing protein</fullName>
    </recommendedName>
</protein>
<dbReference type="Gene3D" id="1.10.510.10">
    <property type="entry name" value="Transferase(Phosphotransferase) domain 1"/>
    <property type="match status" value="1"/>
</dbReference>
<dbReference type="InParanoid" id="A0A024FXL2"/>
<dbReference type="GO" id="GO:0004674">
    <property type="term" value="F:protein serine/threonine kinase activity"/>
    <property type="evidence" value="ECO:0007669"/>
    <property type="project" value="UniProtKB-KW"/>
</dbReference>
<dbReference type="PROSITE" id="PS50011">
    <property type="entry name" value="PROTEIN_KINASE_DOM"/>
    <property type="match status" value="1"/>
</dbReference>
<dbReference type="InterPro" id="IPR000719">
    <property type="entry name" value="Prot_kinase_dom"/>
</dbReference>
<feature type="domain" description="Protein kinase" evidence="6">
    <location>
        <begin position="1"/>
        <end position="241"/>
    </location>
</feature>
<dbReference type="AlphaFoldDB" id="A0A024FXL2"/>
<accession>A0A024FXL2</accession>
<organism evidence="7 8">
    <name type="scientific">Albugo candida</name>
    <dbReference type="NCBI Taxonomy" id="65357"/>
    <lineage>
        <taxon>Eukaryota</taxon>
        <taxon>Sar</taxon>
        <taxon>Stramenopiles</taxon>
        <taxon>Oomycota</taxon>
        <taxon>Peronosporomycetes</taxon>
        <taxon>Albuginales</taxon>
        <taxon>Albuginaceae</taxon>
        <taxon>Albugo</taxon>
    </lineage>
</organism>
<dbReference type="OrthoDB" id="76001at2759"/>
<name>A0A024FXL2_9STRA</name>
<dbReference type="InterPro" id="IPR011009">
    <property type="entry name" value="Kinase-like_dom_sf"/>
</dbReference>
<evidence type="ECO:0000256" key="4">
    <source>
        <dbReference type="ARBA" id="ARBA00022777"/>
    </source>
</evidence>
<evidence type="ECO:0000256" key="2">
    <source>
        <dbReference type="ARBA" id="ARBA00022679"/>
    </source>
</evidence>
<sequence>MKTMSKCKIGTKVHKERLNTEREILETVINPFLNKIARFEEDDEEFRFFLEFIDGFPLYKCIWNFKDEAAFPEGITRFFAAQIVLAIEALHSRGYMHRDVKSGNVLVSRATGNATLIDFGLAKNVKDRTSSICGTHYIRAPEMFLDSSYEYTADWWSLGVVIFEMINGRPPWPYECVDGPISYLSDIKQAIQAIKEGSYYGGKFAKMSHDGKNLLSRLLVINPSHRLGFSGAVEIKTHPWFKEIDWNLLEQGETRSSDAEAPYNIDRDYQDTGDPVRFLRLVNESDDQYASSAESIDSDLNAKYFSDF</sequence>
<dbReference type="STRING" id="65357.A0A024FXL2"/>
<dbReference type="SUPFAM" id="SSF56112">
    <property type="entry name" value="Protein kinase-like (PK-like)"/>
    <property type="match status" value="1"/>
</dbReference>
<gene>
    <name evidence="7" type="ORF">BN9_000330</name>
</gene>
<keyword evidence="3" id="KW-0547">Nucleotide-binding</keyword>
<keyword evidence="1" id="KW-0723">Serine/threonine-protein kinase</keyword>
<dbReference type="Proteomes" id="UP000053237">
    <property type="component" value="Unassembled WGS sequence"/>
</dbReference>
<reference evidence="7 8" key="1">
    <citation type="submission" date="2012-05" db="EMBL/GenBank/DDBJ databases">
        <title>Recombination and specialization in a pathogen metapopulation.</title>
        <authorList>
            <person name="Gardiner A."/>
            <person name="Kemen E."/>
            <person name="Schultz-Larsen T."/>
            <person name="MacLean D."/>
            <person name="Van Oosterhout C."/>
            <person name="Jones J.D.G."/>
        </authorList>
    </citation>
    <scope>NUCLEOTIDE SEQUENCE [LARGE SCALE GENOMIC DNA]</scope>
    <source>
        <strain evidence="7 8">Ac Nc2</strain>
    </source>
</reference>
<keyword evidence="4" id="KW-0418">Kinase</keyword>
<evidence type="ECO:0000259" key="6">
    <source>
        <dbReference type="PROSITE" id="PS50011"/>
    </source>
</evidence>
<dbReference type="GO" id="GO:0005524">
    <property type="term" value="F:ATP binding"/>
    <property type="evidence" value="ECO:0007669"/>
    <property type="project" value="UniProtKB-KW"/>
</dbReference>
<dbReference type="InterPro" id="IPR008271">
    <property type="entry name" value="Ser/Thr_kinase_AS"/>
</dbReference>
<dbReference type="EMBL" id="CAIX01000001">
    <property type="protein sequence ID" value="CCI39250.1"/>
    <property type="molecule type" value="Genomic_DNA"/>
</dbReference>
<evidence type="ECO:0000313" key="7">
    <source>
        <dbReference type="EMBL" id="CCI39250.1"/>
    </source>
</evidence>
<evidence type="ECO:0000256" key="1">
    <source>
        <dbReference type="ARBA" id="ARBA00022527"/>
    </source>
</evidence>